<sequence>MKKTTFSKKILRFAVASGLMFSLSAPLVQAMPQGGEVLNGGVWVNGSNRWLDNSSGKFDAVSGDEFQAQKVYDPNDKALVIKWDSFDIASGEKLVLNGQGVPFINIVNSGKMSTIAGTLETTGLNQVYVVNTSGINVTDTANVTATNLTLSTVEASDAEWKSLSFADSAKAKGDIKIATPNSIDVYGNFTTNSVNLEVADGVSFKINTEDSNTSWWDDTNKVNVSSEKNWDRSTVTFNAENNITFSGYFDTAWIDQKGDVAGHGAKGPIEATFTGKNVTFNVPTKTTEYTVGMNFNLYNDANTITVNGTESIAINGGKFAAGSGSINLNSPKITAASGTVFDATTKKSSSKIEAAEGVNVDDFTVTGTDLPSDTPADTPSSEPSDTPSDTPADTPSSDPSDTPVTPGDEPAKKPLSNNETVNKVLDTLSVAQETKEQMVATIEEENDMVVADVDQEAAPAESVEAEDNNVRVQANAMENLSNAPAAGAGLEVADNVSFTA</sequence>
<dbReference type="Gene3D" id="2.160.20.10">
    <property type="entry name" value="Single-stranded right-handed beta-helix, Pectin lyase-like"/>
    <property type="match status" value="1"/>
</dbReference>
<feature type="compositionally biased region" description="Low complexity" evidence="1">
    <location>
        <begin position="368"/>
        <end position="406"/>
    </location>
</feature>
<evidence type="ECO:0000256" key="2">
    <source>
        <dbReference type="SAM" id="SignalP"/>
    </source>
</evidence>
<name>A0A5D6W2B7_9FIRM</name>
<dbReference type="Proteomes" id="UP000323646">
    <property type="component" value="Unassembled WGS sequence"/>
</dbReference>
<keyword evidence="2" id="KW-0732">Signal</keyword>
<accession>A0A5D6W2B7</accession>
<dbReference type="InterPro" id="IPR012334">
    <property type="entry name" value="Pectin_lyas_fold"/>
</dbReference>
<reference evidence="3 4" key="1">
    <citation type="submission" date="2019-08" db="EMBL/GenBank/DDBJ databases">
        <title>Selenomonas sp. mPRGC5 and Selenomonas sp. mPRGC8 isolated from ruminal fluid of dairy goat (Capra hircus).</title>
        <authorList>
            <person name="Poothong S."/>
            <person name="Nuengjamnong C."/>
            <person name="Tanasupawat S."/>
        </authorList>
    </citation>
    <scope>NUCLEOTIDE SEQUENCE [LARGE SCALE GENOMIC DNA]</scope>
    <source>
        <strain evidence="4">mPRGC5</strain>
    </source>
</reference>
<organism evidence="3 4">
    <name type="scientific">Selenomonas ruminis</name>
    <dbReference type="NCBI Taxonomy" id="2593411"/>
    <lineage>
        <taxon>Bacteria</taxon>
        <taxon>Bacillati</taxon>
        <taxon>Bacillota</taxon>
        <taxon>Negativicutes</taxon>
        <taxon>Selenomonadales</taxon>
        <taxon>Selenomonadaceae</taxon>
        <taxon>Selenomonas</taxon>
    </lineage>
</organism>
<protein>
    <submittedName>
        <fullName evidence="3">Filamentous hemagglutinin N-terminal domain-containing protein</fullName>
    </submittedName>
</protein>
<feature type="region of interest" description="Disordered" evidence="1">
    <location>
        <begin position="362"/>
        <end position="420"/>
    </location>
</feature>
<dbReference type="InterPro" id="IPR011050">
    <property type="entry name" value="Pectin_lyase_fold/virulence"/>
</dbReference>
<keyword evidence="4" id="KW-1185">Reference proteome</keyword>
<dbReference type="AlphaFoldDB" id="A0A5D6W2B7"/>
<evidence type="ECO:0000313" key="3">
    <source>
        <dbReference type="EMBL" id="TYZ22591.1"/>
    </source>
</evidence>
<feature type="chain" id="PRO_5022707670" evidence="2">
    <location>
        <begin position="31"/>
        <end position="500"/>
    </location>
</feature>
<dbReference type="InterPro" id="IPR008638">
    <property type="entry name" value="FhaB/CdiA-like_TPS"/>
</dbReference>
<dbReference type="RefSeq" id="WP_149171510.1">
    <property type="nucleotide sequence ID" value="NZ_VTOY01000005.1"/>
</dbReference>
<gene>
    <name evidence="3" type="ORF">FZ040_08055</name>
</gene>
<dbReference type="NCBIfam" id="TIGR01901">
    <property type="entry name" value="adhes_NPXG"/>
    <property type="match status" value="1"/>
</dbReference>
<feature type="signal peptide" evidence="2">
    <location>
        <begin position="1"/>
        <end position="30"/>
    </location>
</feature>
<dbReference type="OrthoDB" id="503558at2"/>
<comment type="caution">
    <text evidence="3">The sequence shown here is derived from an EMBL/GenBank/DDBJ whole genome shotgun (WGS) entry which is preliminary data.</text>
</comment>
<evidence type="ECO:0000313" key="4">
    <source>
        <dbReference type="Proteomes" id="UP000323646"/>
    </source>
</evidence>
<proteinExistence type="predicted"/>
<evidence type="ECO:0000256" key="1">
    <source>
        <dbReference type="SAM" id="MobiDB-lite"/>
    </source>
</evidence>
<dbReference type="SUPFAM" id="SSF51126">
    <property type="entry name" value="Pectin lyase-like"/>
    <property type="match status" value="1"/>
</dbReference>
<dbReference type="EMBL" id="VTOY01000005">
    <property type="protein sequence ID" value="TYZ22591.1"/>
    <property type="molecule type" value="Genomic_DNA"/>
</dbReference>